<accession>A0A1M6J3Q3</accession>
<evidence type="ECO:0000313" key="2">
    <source>
        <dbReference type="Proteomes" id="UP000184040"/>
    </source>
</evidence>
<organism evidence="1 2">
    <name type="scientific">Palleronia salina</name>
    <dbReference type="NCBI Taxonomy" id="313368"/>
    <lineage>
        <taxon>Bacteria</taxon>
        <taxon>Pseudomonadati</taxon>
        <taxon>Pseudomonadota</taxon>
        <taxon>Alphaproteobacteria</taxon>
        <taxon>Rhodobacterales</taxon>
        <taxon>Roseobacteraceae</taxon>
        <taxon>Palleronia</taxon>
    </lineage>
</organism>
<name>A0A1M6J3Q3_9RHOB</name>
<dbReference type="RefSeq" id="WP_175550313.1">
    <property type="nucleotide sequence ID" value="NZ_FQZA01000009.1"/>
</dbReference>
<keyword evidence="2" id="KW-1185">Reference proteome</keyword>
<protein>
    <submittedName>
        <fullName evidence="1">Uncharacterized protein</fullName>
    </submittedName>
</protein>
<sequence length="51" mass="5967">MEKQTHIRALLARARARRDRENDEARPEIPVVRRVTLDDVVRLMGRDDQAA</sequence>
<dbReference type="Proteomes" id="UP000184040">
    <property type="component" value="Unassembled WGS sequence"/>
</dbReference>
<dbReference type="AlphaFoldDB" id="A0A1M6J3Q3"/>
<gene>
    <name evidence="1" type="ORF">SAMN04488012_1093</name>
</gene>
<evidence type="ECO:0000313" key="1">
    <source>
        <dbReference type="EMBL" id="SHJ41333.1"/>
    </source>
</evidence>
<reference evidence="1 2" key="1">
    <citation type="submission" date="2016-11" db="EMBL/GenBank/DDBJ databases">
        <authorList>
            <person name="Jaros S."/>
            <person name="Januszkiewicz K."/>
            <person name="Wedrychowicz H."/>
        </authorList>
    </citation>
    <scope>NUCLEOTIDE SEQUENCE [LARGE SCALE GENOMIC DNA]</scope>
    <source>
        <strain evidence="1 2">DSM 26892</strain>
    </source>
</reference>
<dbReference type="STRING" id="313368.SAMN04488012_1093"/>
<proteinExistence type="predicted"/>
<dbReference type="EMBL" id="FQZA01000009">
    <property type="protein sequence ID" value="SHJ41333.1"/>
    <property type="molecule type" value="Genomic_DNA"/>
</dbReference>